<keyword evidence="1" id="KW-0175">Coiled coil</keyword>
<protein>
    <submittedName>
        <fullName evidence="3">Uncharacterized protein</fullName>
    </submittedName>
</protein>
<sequence>MMDLQSQIDQIQKKIKGHEERITDVQKTVLNIVKERKTAKSEPEKVGFGERIIALLVVVLVVLVLVLIGWILIGWIF</sequence>
<dbReference type="EMBL" id="MT144043">
    <property type="protein sequence ID" value="QJA47459.1"/>
    <property type="molecule type" value="Genomic_DNA"/>
</dbReference>
<accession>A0A6H1ZJ20</accession>
<organism evidence="3">
    <name type="scientific">viral metagenome</name>
    <dbReference type="NCBI Taxonomy" id="1070528"/>
    <lineage>
        <taxon>unclassified sequences</taxon>
        <taxon>metagenomes</taxon>
        <taxon>organismal metagenomes</taxon>
    </lineage>
</organism>
<keyword evidence="2" id="KW-0472">Membrane</keyword>
<keyword evidence="2" id="KW-0812">Transmembrane</keyword>
<evidence type="ECO:0000256" key="2">
    <source>
        <dbReference type="SAM" id="Phobius"/>
    </source>
</evidence>
<keyword evidence="2" id="KW-1133">Transmembrane helix</keyword>
<reference evidence="3" key="1">
    <citation type="submission" date="2020-03" db="EMBL/GenBank/DDBJ databases">
        <title>The deep terrestrial virosphere.</title>
        <authorList>
            <person name="Holmfeldt K."/>
            <person name="Nilsson E."/>
            <person name="Simone D."/>
            <person name="Lopez-Fernandez M."/>
            <person name="Wu X."/>
            <person name="de Brujin I."/>
            <person name="Lundin D."/>
            <person name="Andersson A."/>
            <person name="Bertilsson S."/>
            <person name="Dopson M."/>
        </authorList>
    </citation>
    <scope>NUCLEOTIDE SEQUENCE</scope>
    <source>
        <strain evidence="3">TM448A00672</strain>
    </source>
</reference>
<feature type="coiled-coil region" evidence="1">
    <location>
        <begin position="1"/>
        <end position="28"/>
    </location>
</feature>
<name>A0A6H1ZJ20_9ZZZZ</name>
<evidence type="ECO:0000313" key="3">
    <source>
        <dbReference type="EMBL" id="QJA47459.1"/>
    </source>
</evidence>
<feature type="transmembrane region" description="Helical" evidence="2">
    <location>
        <begin position="52"/>
        <end position="76"/>
    </location>
</feature>
<gene>
    <name evidence="3" type="ORF">TM448A00672_0025</name>
</gene>
<dbReference type="AlphaFoldDB" id="A0A6H1ZJ20"/>
<proteinExistence type="predicted"/>
<evidence type="ECO:0000256" key="1">
    <source>
        <dbReference type="SAM" id="Coils"/>
    </source>
</evidence>